<proteinExistence type="predicted"/>
<evidence type="ECO:0000313" key="2">
    <source>
        <dbReference type="Proteomes" id="UP000651120"/>
    </source>
</evidence>
<evidence type="ECO:0000313" key="1">
    <source>
        <dbReference type="EMBL" id="HII47253.1"/>
    </source>
</evidence>
<protein>
    <submittedName>
        <fullName evidence="1">Uncharacterized protein</fullName>
    </submittedName>
</protein>
<sequence length="215" mass="23522">MGYAKWRNGISRGMLKVIVAITITIIAALIIFATAGASVKKETPITNGTFTAIYHAEILCTERVSGKLTLVYRNNNLVRVEFNNKSLPLAIFKYPHNVAKGGEFLLDLRKITTIGNVTEGNVTVTVRRARPASHDESPYKARSSLIISTRAVIKNLTVPGVADIYYGTFHDSIDFDDVANVPYHFAITIFHPSARSMGCSGAFATIFATLVDVKN</sequence>
<organism evidence="1 2">
    <name type="scientific">Pyrobaculum aerophilum</name>
    <dbReference type="NCBI Taxonomy" id="13773"/>
    <lineage>
        <taxon>Archaea</taxon>
        <taxon>Thermoproteota</taxon>
        <taxon>Thermoprotei</taxon>
        <taxon>Thermoproteales</taxon>
        <taxon>Thermoproteaceae</taxon>
        <taxon>Pyrobaculum</taxon>
    </lineage>
</organism>
<name>A0A832SI43_9CREN</name>
<dbReference type="EMBL" id="DUJP01000027">
    <property type="protein sequence ID" value="HII47253.1"/>
    <property type="molecule type" value="Genomic_DNA"/>
</dbReference>
<reference evidence="1" key="1">
    <citation type="journal article" date="2020" name="bioRxiv">
        <title>A rank-normalized archaeal taxonomy based on genome phylogeny resolves widespread incomplete and uneven classifications.</title>
        <authorList>
            <person name="Rinke C."/>
            <person name="Chuvochina M."/>
            <person name="Mussig A.J."/>
            <person name="Chaumeil P.-A."/>
            <person name="Waite D.W."/>
            <person name="Whitman W.B."/>
            <person name="Parks D.H."/>
            <person name="Hugenholtz P."/>
        </authorList>
    </citation>
    <scope>NUCLEOTIDE SEQUENCE</scope>
    <source>
        <strain evidence="1">UBA8839</strain>
    </source>
</reference>
<gene>
    <name evidence="1" type="ORF">HA333_07365</name>
</gene>
<accession>A0A832SI43</accession>
<dbReference type="Proteomes" id="UP000651120">
    <property type="component" value="Unassembled WGS sequence"/>
</dbReference>
<comment type="caution">
    <text evidence="1">The sequence shown here is derived from an EMBL/GenBank/DDBJ whole genome shotgun (WGS) entry which is preliminary data.</text>
</comment>
<dbReference type="RefSeq" id="WP_281071034.1">
    <property type="nucleotide sequence ID" value="NZ_DUJP01000027.1"/>
</dbReference>
<dbReference type="AlphaFoldDB" id="A0A832SI43"/>